<keyword evidence="3" id="KW-1185">Reference proteome</keyword>
<dbReference type="AlphaFoldDB" id="A0A9W6LPN1"/>
<dbReference type="InterPro" id="IPR002725">
    <property type="entry name" value="YgjP-like_metallopeptidase"/>
</dbReference>
<sequence length="204" mass="24464">MKEGTIKQGRDKIQYRVYKRSKKNVILKITSSGRVEISIPRRSAYRIGEELIRKNFEVIYPKVSEVRGIERAKEEREYIKVLGRDIPRGGRDREEILHTEAERVYRKLIEEWAPRIGVSPQKLRIKNMKTAWGICYSNKSITLNLKLIQMDLKIVEYVIVHEMCHLIHMNHSREFWELVERHLPKFSEERSRLKSLQRDLNYFI</sequence>
<dbReference type="Gene3D" id="3.30.2010.10">
    <property type="entry name" value="Metalloproteases ('zincins'), catalytic domain"/>
    <property type="match status" value="1"/>
</dbReference>
<accession>A0A9W6LPN1</accession>
<evidence type="ECO:0000259" key="1">
    <source>
        <dbReference type="Pfam" id="PF01863"/>
    </source>
</evidence>
<dbReference type="InterPro" id="IPR053136">
    <property type="entry name" value="UTP_pyrophosphatase-like"/>
</dbReference>
<reference evidence="2" key="1">
    <citation type="submission" date="2022-12" db="EMBL/GenBank/DDBJ databases">
        <title>Reference genome sequencing for broad-spectrum identification of bacterial and archaeal isolates by mass spectrometry.</title>
        <authorList>
            <person name="Sekiguchi Y."/>
            <person name="Tourlousse D.M."/>
        </authorList>
    </citation>
    <scope>NUCLEOTIDE SEQUENCE</scope>
    <source>
        <strain evidence="2">10succ1</strain>
    </source>
</reference>
<dbReference type="EMBL" id="BSDY01000038">
    <property type="protein sequence ID" value="GLI58204.1"/>
    <property type="molecule type" value="Genomic_DNA"/>
</dbReference>
<comment type="caution">
    <text evidence="2">The sequence shown here is derived from an EMBL/GenBank/DDBJ whole genome shotgun (WGS) entry which is preliminary data.</text>
</comment>
<evidence type="ECO:0000313" key="3">
    <source>
        <dbReference type="Proteomes" id="UP001144471"/>
    </source>
</evidence>
<dbReference type="Proteomes" id="UP001144471">
    <property type="component" value="Unassembled WGS sequence"/>
</dbReference>
<dbReference type="PANTHER" id="PTHR30399">
    <property type="entry name" value="UNCHARACTERIZED PROTEIN YGJP"/>
    <property type="match status" value="1"/>
</dbReference>
<feature type="domain" description="YgjP-like metallopeptidase" evidence="1">
    <location>
        <begin position="94"/>
        <end position="195"/>
    </location>
</feature>
<name>A0A9W6LPN1_9FUSO</name>
<organism evidence="2 3">
    <name type="scientific">Propionigenium maris DSM 9537</name>
    <dbReference type="NCBI Taxonomy" id="1123000"/>
    <lineage>
        <taxon>Bacteria</taxon>
        <taxon>Fusobacteriati</taxon>
        <taxon>Fusobacteriota</taxon>
        <taxon>Fusobacteriia</taxon>
        <taxon>Fusobacteriales</taxon>
        <taxon>Fusobacteriaceae</taxon>
        <taxon>Propionigenium</taxon>
    </lineage>
</organism>
<dbReference type="PANTHER" id="PTHR30399:SF1">
    <property type="entry name" value="UTP PYROPHOSPHATASE"/>
    <property type="match status" value="1"/>
</dbReference>
<protein>
    <recommendedName>
        <fullName evidence="1">YgjP-like metallopeptidase domain-containing protein</fullName>
    </recommendedName>
</protein>
<proteinExistence type="predicted"/>
<evidence type="ECO:0000313" key="2">
    <source>
        <dbReference type="EMBL" id="GLI58204.1"/>
    </source>
</evidence>
<dbReference type="CDD" id="cd07344">
    <property type="entry name" value="M48_yhfN_like"/>
    <property type="match status" value="1"/>
</dbReference>
<dbReference type="RefSeq" id="WP_281837892.1">
    <property type="nucleotide sequence ID" value="NZ_BSDY01000038.1"/>
</dbReference>
<dbReference type="Pfam" id="PF01863">
    <property type="entry name" value="YgjP-like"/>
    <property type="match status" value="1"/>
</dbReference>
<gene>
    <name evidence="2" type="ORF">PM10SUCC1_37180</name>
</gene>